<dbReference type="PROSITE" id="PS00624">
    <property type="entry name" value="GMC_OXRED_2"/>
    <property type="match status" value="1"/>
</dbReference>
<dbReference type="PANTHER" id="PTHR11552:SF147">
    <property type="entry name" value="CHOLINE DEHYDROGENASE, MITOCHONDRIAL"/>
    <property type="match status" value="1"/>
</dbReference>
<evidence type="ECO:0000256" key="6">
    <source>
        <dbReference type="PIRSR" id="PIRSR000137-2"/>
    </source>
</evidence>
<keyword evidence="3 7" id="KW-0285">Flavoprotein</keyword>
<dbReference type="InterPro" id="IPR007867">
    <property type="entry name" value="GMC_OxRtase_C"/>
</dbReference>
<gene>
    <name evidence="10" type="ORF">MSP7336_02494</name>
</gene>
<accession>A0A375YZG0</accession>
<protein>
    <submittedName>
        <fullName evidence="10">Putative dehydrogenase FAD flavoprotein GMC oxidoreductase [Mycobacterium tuberculosis H37Rv]</fullName>
    </submittedName>
</protein>
<keyword evidence="4 6" id="KW-0274">FAD</keyword>
<dbReference type="InterPro" id="IPR036188">
    <property type="entry name" value="FAD/NAD-bd_sf"/>
</dbReference>
<dbReference type="InterPro" id="IPR012132">
    <property type="entry name" value="GMC_OxRdtase"/>
</dbReference>
<organism evidence="10 11">
    <name type="scientific">Mycobacterium shimoidei</name>
    <dbReference type="NCBI Taxonomy" id="29313"/>
    <lineage>
        <taxon>Bacteria</taxon>
        <taxon>Bacillati</taxon>
        <taxon>Actinomycetota</taxon>
        <taxon>Actinomycetes</taxon>
        <taxon>Mycobacteriales</taxon>
        <taxon>Mycobacteriaceae</taxon>
        <taxon>Mycobacterium</taxon>
    </lineage>
</organism>
<comment type="similarity">
    <text evidence="2 7">Belongs to the GMC oxidoreductase family.</text>
</comment>
<feature type="domain" description="Glucose-methanol-choline oxidoreductase N-terminal" evidence="9">
    <location>
        <begin position="256"/>
        <end position="270"/>
    </location>
</feature>
<evidence type="ECO:0000256" key="3">
    <source>
        <dbReference type="ARBA" id="ARBA00022630"/>
    </source>
</evidence>
<feature type="active site" description="Proton donor" evidence="5">
    <location>
        <position position="469"/>
    </location>
</feature>
<evidence type="ECO:0000259" key="9">
    <source>
        <dbReference type="PROSITE" id="PS00624"/>
    </source>
</evidence>
<evidence type="ECO:0000256" key="2">
    <source>
        <dbReference type="ARBA" id="ARBA00010790"/>
    </source>
</evidence>
<reference evidence="10 11" key="1">
    <citation type="submission" date="2018-05" db="EMBL/GenBank/DDBJ databases">
        <authorList>
            <consortium name="IHU Genomes"/>
        </authorList>
    </citation>
    <scope>NUCLEOTIDE SEQUENCE [LARGE SCALE GENOMIC DNA]</scope>
    <source>
        <strain evidence="10 11">P7336</strain>
    </source>
</reference>
<feature type="domain" description="Glucose-methanol-choline oxidoreductase N-terminal" evidence="8">
    <location>
        <begin position="81"/>
        <end position="104"/>
    </location>
</feature>
<evidence type="ECO:0000256" key="7">
    <source>
        <dbReference type="RuleBase" id="RU003968"/>
    </source>
</evidence>
<dbReference type="Proteomes" id="UP000252015">
    <property type="component" value="Unassembled WGS sequence"/>
</dbReference>
<dbReference type="EMBL" id="UEGW01000001">
    <property type="protein sequence ID" value="SRX94246.1"/>
    <property type="molecule type" value="Genomic_DNA"/>
</dbReference>
<feature type="active site" description="Proton acceptor" evidence="5">
    <location>
        <position position="511"/>
    </location>
</feature>
<evidence type="ECO:0000256" key="1">
    <source>
        <dbReference type="ARBA" id="ARBA00001974"/>
    </source>
</evidence>
<dbReference type="PANTHER" id="PTHR11552">
    <property type="entry name" value="GLUCOSE-METHANOL-CHOLINE GMC OXIDOREDUCTASE"/>
    <property type="match status" value="1"/>
</dbReference>
<dbReference type="RefSeq" id="WP_113963807.1">
    <property type="nucleotide sequence ID" value="NZ_UEGW01000001.1"/>
</dbReference>
<dbReference type="Gene3D" id="3.50.50.60">
    <property type="entry name" value="FAD/NAD(P)-binding domain"/>
    <property type="match status" value="1"/>
</dbReference>
<sequence length="529" mass="57370">MDLNCDYVVVGTGSAGAVIANRLSADPAVSVVALEAGPPNTNKFIRIPAAFSKLFRSELDWNYLTEPQKELGGREIYWPRGKVLGGSSSMNAMMWVRGFGADYDQWATHAGPEWSYAQVVSYFRRIENATDAWHFISGDDSGVTGPIKVSRQRSPRSLTTAWLATARECGFAAGRPNAPEPEGFCETVVTQHRGARWSTADAYLKPAMRRKNLRVLTGATATRVVIDDSRAVGVEFDQGGQRRVVEARREVVLCGGAINSPQLLMLSGIGDADHLDDHGIDAVYHAPEVGQHLLDHLVTPLGFDVQQDSLYTAEKPKQLIDYLLRRRGMLTSNVGEAYGFVRSRPDVELPDLELIFAPAPYFDQGIGDPYPGHAVVFGPILLTPRSRGQILLRSADPFDKPIIDPRYLSDPDGADRAVMMAGLRMCARMAETAPLNGLLGAIARPVGATKLDDATLEEALTSCSHTLYHPVGTCRMGSDEASVVDPALRVRGVEGLRVADASVMPTIIRGHTHAPSVLIGEKATDLISS</sequence>
<evidence type="ECO:0000256" key="5">
    <source>
        <dbReference type="PIRSR" id="PIRSR000137-1"/>
    </source>
</evidence>
<dbReference type="AlphaFoldDB" id="A0A375YZG0"/>
<keyword evidence="11" id="KW-1185">Reference proteome</keyword>
<dbReference type="STRING" id="29313.BHQ16_07655"/>
<dbReference type="SUPFAM" id="SSF54373">
    <property type="entry name" value="FAD-linked reductases, C-terminal domain"/>
    <property type="match status" value="1"/>
</dbReference>
<dbReference type="PROSITE" id="PS00623">
    <property type="entry name" value="GMC_OXRED_1"/>
    <property type="match status" value="1"/>
</dbReference>
<dbReference type="GO" id="GO:0050660">
    <property type="term" value="F:flavin adenine dinucleotide binding"/>
    <property type="evidence" value="ECO:0007669"/>
    <property type="project" value="InterPro"/>
</dbReference>
<dbReference type="Pfam" id="PF00732">
    <property type="entry name" value="GMC_oxred_N"/>
    <property type="match status" value="1"/>
</dbReference>
<dbReference type="PIRSF" id="PIRSF000137">
    <property type="entry name" value="Alcohol_oxidase"/>
    <property type="match status" value="1"/>
</dbReference>
<proteinExistence type="inferred from homology"/>
<evidence type="ECO:0000256" key="4">
    <source>
        <dbReference type="ARBA" id="ARBA00022827"/>
    </source>
</evidence>
<dbReference type="Gene3D" id="3.30.560.10">
    <property type="entry name" value="Glucose Oxidase, domain 3"/>
    <property type="match status" value="1"/>
</dbReference>
<dbReference type="Pfam" id="PF05199">
    <property type="entry name" value="GMC_oxred_C"/>
    <property type="match status" value="1"/>
</dbReference>
<dbReference type="GO" id="GO:0016614">
    <property type="term" value="F:oxidoreductase activity, acting on CH-OH group of donors"/>
    <property type="evidence" value="ECO:0007669"/>
    <property type="project" value="InterPro"/>
</dbReference>
<dbReference type="SUPFAM" id="SSF51905">
    <property type="entry name" value="FAD/NAD(P)-binding domain"/>
    <property type="match status" value="1"/>
</dbReference>
<evidence type="ECO:0000313" key="11">
    <source>
        <dbReference type="Proteomes" id="UP000252015"/>
    </source>
</evidence>
<evidence type="ECO:0000313" key="10">
    <source>
        <dbReference type="EMBL" id="SRX94246.1"/>
    </source>
</evidence>
<evidence type="ECO:0000259" key="8">
    <source>
        <dbReference type="PROSITE" id="PS00623"/>
    </source>
</evidence>
<comment type="cofactor">
    <cofactor evidence="1 6">
        <name>FAD</name>
        <dbReference type="ChEBI" id="CHEBI:57692"/>
    </cofactor>
</comment>
<name>A0A375YZG0_MYCSH</name>
<feature type="binding site" evidence="6">
    <location>
        <position position="83"/>
    </location>
    <ligand>
        <name>FAD</name>
        <dbReference type="ChEBI" id="CHEBI:57692"/>
    </ligand>
</feature>
<dbReference type="InterPro" id="IPR000172">
    <property type="entry name" value="GMC_OxRdtase_N"/>
</dbReference>